<dbReference type="Pfam" id="PF16859">
    <property type="entry name" value="TetR_C_11"/>
    <property type="match status" value="1"/>
</dbReference>
<proteinExistence type="predicted"/>
<dbReference type="InterPro" id="IPR009057">
    <property type="entry name" value="Homeodomain-like_sf"/>
</dbReference>
<dbReference type="SUPFAM" id="SSF46689">
    <property type="entry name" value="Homeodomain-like"/>
    <property type="match status" value="1"/>
</dbReference>
<evidence type="ECO:0000256" key="2">
    <source>
        <dbReference type="ARBA" id="ARBA00023125"/>
    </source>
</evidence>
<evidence type="ECO:0000256" key="5">
    <source>
        <dbReference type="SAM" id="MobiDB-lite"/>
    </source>
</evidence>
<dbReference type="InterPro" id="IPR050109">
    <property type="entry name" value="HTH-type_TetR-like_transc_reg"/>
</dbReference>
<dbReference type="GO" id="GO:0000976">
    <property type="term" value="F:transcription cis-regulatory region binding"/>
    <property type="evidence" value="ECO:0007669"/>
    <property type="project" value="TreeGrafter"/>
</dbReference>
<dbReference type="SUPFAM" id="SSF48498">
    <property type="entry name" value="Tetracyclin repressor-like, C-terminal domain"/>
    <property type="match status" value="1"/>
</dbReference>
<organism evidence="7 8">
    <name type="scientific">Mycobacterium intracellulare subsp. chimaera</name>
    <dbReference type="NCBI Taxonomy" id="222805"/>
    <lineage>
        <taxon>Bacteria</taxon>
        <taxon>Bacillati</taxon>
        <taxon>Actinomycetota</taxon>
        <taxon>Actinomycetes</taxon>
        <taxon>Mycobacteriales</taxon>
        <taxon>Mycobacteriaceae</taxon>
        <taxon>Mycobacterium</taxon>
        <taxon>Mycobacterium avium complex (MAC)</taxon>
    </lineage>
</organism>
<evidence type="ECO:0000259" key="6">
    <source>
        <dbReference type="PROSITE" id="PS50977"/>
    </source>
</evidence>
<keyword evidence="1" id="KW-0805">Transcription regulation</keyword>
<accession>A0A7U5RY91</accession>
<dbReference type="Pfam" id="PF00440">
    <property type="entry name" value="TetR_N"/>
    <property type="match status" value="1"/>
</dbReference>
<dbReference type="Gene3D" id="1.10.10.60">
    <property type="entry name" value="Homeodomain-like"/>
    <property type="match status" value="1"/>
</dbReference>
<dbReference type="PRINTS" id="PR00455">
    <property type="entry name" value="HTHTETR"/>
</dbReference>
<evidence type="ECO:0000313" key="8">
    <source>
        <dbReference type="Proteomes" id="UP000198286"/>
    </source>
</evidence>
<dbReference type="Proteomes" id="UP000198286">
    <property type="component" value="Plasmid unnamed 1"/>
</dbReference>
<feature type="compositionally biased region" description="Low complexity" evidence="5">
    <location>
        <begin position="216"/>
        <end position="228"/>
    </location>
</feature>
<dbReference type="EMBL" id="CP015268">
    <property type="protein sequence ID" value="ASL18197.1"/>
    <property type="molecule type" value="Genomic_DNA"/>
</dbReference>
<dbReference type="InterPro" id="IPR001647">
    <property type="entry name" value="HTH_TetR"/>
</dbReference>
<keyword evidence="3" id="KW-0804">Transcription</keyword>
<reference evidence="7 8" key="1">
    <citation type="journal article" date="2017" name="Lancet Infect. Dis.">
        <title>Global outbreak of severe Mycobacterium chimaera disease after cardiac surgery: a molecular epidemiological study.</title>
        <authorList>
            <person name="van Ingen J."/>
            <person name="Kohl T."/>
            <person name="Kranzer K."/>
            <person name="Hasse B."/>
            <person name="Keller P."/>
            <person name="Szafranska A."/>
            <person name="Hillemann D."/>
            <person name="Chand M."/>
            <person name="Schreiber P."/>
            <person name="Sommerstein R."/>
            <person name="Berger C."/>
            <person name="Genoni M."/>
            <person name="Ruegg C."/>
            <person name="Troillet N."/>
            <person name="Widmer A.F."/>
            <person name="Becker S.L."/>
            <person name="Herrmann M."/>
            <person name="Eckmanns T."/>
            <person name="Haller S."/>
            <person name="Hoeller C."/>
            <person name="Debast S.B."/>
            <person name="Wolfhagen M.J."/>
            <person name="Hopman J."/>
            <person name="Kluytmans J."/>
            <person name="Langelaar M."/>
            <person name="Notermans D.W."/>
            <person name="ten Oever J."/>
            <person name="van den Barselaar P."/>
            <person name="Vonk A.B.A."/>
            <person name="Vos M.C."/>
            <person name="Ahmed N."/>
            <person name="Brown T."/>
            <person name="Crook D."/>
            <person name="Lamagni T."/>
            <person name="Phin N."/>
            <person name="Smith E.G."/>
            <person name="Zambon M."/>
            <person name="Serr A."/>
            <person name="Goetting T."/>
            <person name="Ebner W."/>
            <person name="Thuermer A."/>
            <person name="Utpatel C."/>
            <person name="Sproer C."/>
            <person name="Bunk B."/>
            <person name="Nubel U."/>
            <person name="Bloemberg G."/>
            <person name="Bottger E."/>
            <person name="Niemann S."/>
            <person name="Wagner D."/>
            <person name="Sax H."/>
        </authorList>
    </citation>
    <scope>NUCLEOTIDE SEQUENCE [LARGE SCALE GENOMIC DNA]</scope>
    <source>
        <strain evidence="7 8">ZUERICH-2</strain>
        <plasmid evidence="7 8">unnamed 1</plasmid>
    </source>
</reference>
<dbReference type="PANTHER" id="PTHR30055">
    <property type="entry name" value="HTH-TYPE TRANSCRIPTIONAL REGULATOR RUTR"/>
    <property type="match status" value="1"/>
</dbReference>
<dbReference type="AlphaFoldDB" id="A0A7U5RY91"/>
<evidence type="ECO:0000256" key="3">
    <source>
        <dbReference type="ARBA" id="ARBA00023163"/>
    </source>
</evidence>
<keyword evidence="7" id="KW-0614">Plasmid</keyword>
<dbReference type="PROSITE" id="PS50977">
    <property type="entry name" value="HTH_TETR_2"/>
    <property type="match status" value="1"/>
</dbReference>
<dbReference type="RefSeq" id="WP_047323904.1">
    <property type="nucleotide sequence ID" value="NZ_CP015268.1"/>
</dbReference>
<name>A0A7U5RY91_MYCIT</name>
<gene>
    <name evidence="7" type="ORF">MYCOZU2_05852</name>
</gene>
<feature type="DNA-binding region" description="H-T-H motif" evidence="4">
    <location>
        <begin position="44"/>
        <end position="63"/>
    </location>
</feature>
<feature type="domain" description="HTH tetR-type" evidence="6">
    <location>
        <begin position="21"/>
        <end position="81"/>
    </location>
</feature>
<dbReference type="InterPro" id="IPR011075">
    <property type="entry name" value="TetR_C"/>
</dbReference>
<protein>
    <submittedName>
        <fullName evidence="7">TetR family transcriptional regulator</fullName>
    </submittedName>
</protein>
<evidence type="ECO:0000313" key="7">
    <source>
        <dbReference type="EMBL" id="ASL18197.1"/>
    </source>
</evidence>
<dbReference type="GO" id="GO:0003700">
    <property type="term" value="F:DNA-binding transcription factor activity"/>
    <property type="evidence" value="ECO:0007669"/>
    <property type="project" value="TreeGrafter"/>
</dbReference>
<dbReference type="PANTHER" id="PTHR30055:SF234">
    <property type="entry name" value="HTH-TYPE TRANSCRIPTIONAL REGULATOR BETI"/>
    <property type="match status" value="1"/>
</dbReference>
<dbReference type="InterPro" id="IPR036271">
    <property type="entry name" value="Tet_transcr_reg_TetR-rel_C_sf"/>
</dbReference>
<evidence type="ECO:0000256" key="1">
    <source>
        <dbReference type="ARBA" id="ARBA00023015"/>
    </source>
</evidence>
<keyword evidence="2 4" id="KW-0238">DNA-binding</keyword>
<feature type="region of interest" description="Disordered" evidence="5">
    <location>
        <begin position="209"/>
        <end position="228"/>
    </location>
</feature>
<sequence>MERDALEFPVDDDDDVDPRRLRSRTRLLDAATTLLSAGGIEAVTVDAVTKVSKVARTTLYRHFSSSTQLLAATFERLLPQVHPPPGTGPLRDQLIELLSRQATLFQEAPLHVTTLAWVALGPASNSSAQETYDRHALRTRIVDQYRQPFDRLLQSPKARADLDEFDPQLILCQLVGPLAFARLTGMRAIDRQDCERIVDDFLAAHRRHADEPATQAPSANQLPAAAAPATRVWPIADHEIGNDR</sequence>
<evidence type="ECO:0000256" key="4">
    <source>
        <dbReference type="PROSITE-ProRule" id="PRU00335"/>
    </source>
</evidence>
<dbReference type="Gene3D" id="1.10.357.10">
    <property type="entry name" value="Tetracycline Repressor, domain 2"/>
    <property type="match status" value="1"/>
</dbReference>
<geneLocation type="plasmid" evidence="7 8">
    <name>unnamed 1</name>
</geneLocation>